<gene>
    <name evidence="1" type="ORF">DPMN_079906</name>
</gene>
<evidence type="ECO:0000313" key="1">
    <source>
        <dbReference type="EMBL" id="KAH3704845.1"/>
    </source>
</evidence>
<evidence type="ECO:0000313" key="2">
    <source>
        <dbReference type="Proteomes" id="UP000828390"/>
    </source>
</evidence>
<name>A0A9D3YTG3_DREPO</name>
<protein>
    <submittedName>
        <fullName evidence="1">Uncharacterized protein</fullName>
    </submittedName>
</protein>
<dbReference type="AlphaFoldDB" id="A0A9D3YTG3"/>
<comment type="caution">
    <text evidence="1">The sequence shown here is derived from an EMBL/GenBank/DDBJ whole genome shotgun (WGS) entry which is preliminary data.</text>
</comment>
<organism evidence="1 2">
    <name type="scientific">Dreissena polymorpha</name>
    <name type="common">Zebra mussel</name>
    <name type="synonym">Mytilus polymorpha</name>
    <dbReference type="NCBI Taxonomy" id="45954"/>
    <lineage>
        <taxon>Eukaryota</taxon>
        <taxon>Metazoa</taxon>
        <taxon>Spiralia</taxon>
        <taxon>Lophotrochozoa</taxon>
        <taxon>Mollusca</taxon>
        <taxon>Bivalvia</taxon>
        <taxon>Autobranchia</taxon>
        <taxon>Heteroconchia</taxon>
        <taxon>Euheterodonta</taxon>
        <taxon>Imparidentia</taxon>
        <taxon>Neoheterodontei</taxon>
        <taxon>Myida</taxon>
        <taxon>Dreissenoidea</taxon>
        <taxon>Dreissenidae</taxon>
        <taxon>Dreissena</taxon>
    </lineage>
</organism>
<reference evidence="1" key="2">
    <citation type="submission" date="2020-11" db="EMBL/GenBank/DDBJ databases">
        <authorList>
            <person name="McCartney M.A."/>
            <person name="Auch B."/>
            <person name="Kono T."/>
            <person name="Mallez S."/>
            <person name="Becker A."/>
            <person name="Gohl D.M."/>
            <person name="Silverstein K.A.T."/>
            <person name="Koren S."/>
            <person name="Bechman K.B."/>
            <person name="Herman A."/>
            <person name="Abrahante J.E."/>
            <person name="Garbe J."/>
        </authorList>
    </citation>
    <scope>NUCLEOTIDE SEQUENCE</scope>
    <source>
        <strain evidence="1">Duluth1</strain>
        <tissue evidence="1">Whole animal</tissue>
    </source>
</reference>
<keyword evidence="2" id="KW-1185">Reference proteome</keyword>
<sequence>MVTHQEAENTCRDCGSIPLFEYFSPQPGIRLKANGAQRSFDPHLPLDEGDTFCVSERAFQ</sequence>
<dbReference type="EMBL" id="JAIWYP010000015">
    <property type="protein sequence ID" value="KAH3704845.1"/>
    <property type="molecule type" value="Genomic_DNA"/>
</dbReference>
<proteinExistence type="predicted"/>
<accession>A0A9D3YTG3</accession>
<dbReference type="Proteomes" id="UP000828390">
    <property type="component" value="Unassembled WGS sequence"/>
</dbReference>
<reference evidence="1" key="1">
    <citation type="journal article" date="2019" name="bioRxiv">
        <title>The Genome of the Zebra Mussel, Dreissena polymorpha: A Resource for Invasive Species Research.</title>
        <authorList>
            <person name="McCartney M.A."/>
            <person name="Auch B."/>
            <person name="Kono T."/>
            <person name="Mallez S."/>
            <person name="Zhang Y."/>
            <person name="Obille A."/>
            <person name="Becker A."/>
            <person name="Abrahante J.E."/>
            <person name="Garbe J."/>
            <person name="Badalamenti J.P."/>
            <person name="Herman A."/>
            <person name="Mangelson H."/>
            <person name="Liachko I."/>
            <person name="Sullivan S."/>
            <person name="Sone E.D."/>
            <person name="Koren S."/>
            <person name="Silverstein K.A.T."/>
            <person name="Beckman K.B."/>
            <person name="Gohl D.M."/>
        </authorList>
    </citation>
    <scope>NUCLEOTIDE SEQUENCE</scope>
    <source>
        <strain evidence="1">Duluth1</strain>
        <tissue evidence="1">Whole animal</tissue>
    </source>
</reference>